<evidence type="ECO:0000256" key="4">
    <source>
        <dbReference type="ARBA" id="ARBA00022989"/>
    </source>
</evidence>
<accession>A0A450UK09</accession>
<dbReference type="AlphaFoldDB" id="A0A450UK09"/>
<evidence type="ECO:0000256" key="3">
    <source>
        <dbReference type="ARBA" id="ARBA00022692"/>
    </source>
</evidence>
<dbReference type="EMBL" id="CAADFF010000039">
    <property type="protein sequence ID" value="VFJ92810.1"/>
    <property type="molecule type" value="Genomic_DNA"/>
</dbReference>
<protein>
    <submittedName>
        <fullName evidence="7">ATP synthase protein I</fullName>
    </submittedName>
</protein>
<name>A0A450UK09_9GAMM</name>
<feature type="transmembrane region" description="Helical" evidence="6">
    <location>
        <begin position="7"/>
        <end position="28"/>
    </location>
</feature>
<evidence type="ECO:0000256" key="5">
    <source>
        <dbReference type="ARBA" id="ARBA00023136"/>
    </source>
</evidence>
<dbReference type="InterPro" id="IPR005598">
    <property type="entry name" value="ATP_synth_I"/>
</dbReference>
<keyword evidence="2" id="KW-1003">Cell membrane</keyword>
<dbReference type="GO" id="GO:0005886">
    <property type="term" value="C:plasma membrane"/>
    <property type="evidence" value="ECO:0007669"/>
    <property type="project" value="UniProtKB-SubCell"/>
</dbReference>
<gene>
    <name evidence="7" type="ORF">BECKLFY1418B_GA0070995_10392</name>
</gene>
<evidence type="ECO:0000256" key="2">
    <source>
        <dbReference type="ARBA" id="ARBA00022475"/>
    </source>
</evidence>
<sequence>MPLSNDMVFLLGFQIILILGFCVTYLVIFGWFEAVAMAYGGGMAISSTWMLIMRIRLAQKIAEDMPGREIGVLYIGVAQRFVLMLVLFIVGMAILKLDPVSLLTGFAVLQGGKILGIYLYGRHSRKRVVE</sequence>
<comment type="subcellular location">
    <subcellularLocation>
        <location evidence="1">Cell membrane</location>
        <topology evidence="1">Multi-pass membrane protein</topology>
    </subcellularLocation>
</comment>
<feature type="transmembrane region" description="Helical" evidence="6">
    <location>
        <begin position="72"/>
        <end position="94"/>
    </location>
</feature>
<keyword evidence="3 6" id="KW-0812">Transmembrane</keyword>
<organism evidence="7">
    <name type="scientific">Candidatus Kentrum sp. LFY</name>
    <dbReference type="NCBI Taxonomy" id="2126342"/>
    <lineage>
        <taxon>Bacteria</taxon>
        <taxon>Pseudomonadati</taxon>
        <taxon>Pseudomonadota</taxon>
        <taxon>Gammaproteobacteria</taxon>
        <taxon>Candidatus Kentrum</taxon>
    </lineage>
</organism>
<keyword evidence="4 6" id="KW-1133">Transmembrane helix</keyword>
<feature type="transmembrane region" description="Helical" evidence="6">
    <location>
        <begin position="34"/>
        <end position="52"/>
    </location>
</feature>
<evidence type="ECO:0000256" key="6">
    <source>
        <dbReference type="SAM" id="Phobius"/>
    </source>
</evidence>
<feature type="transmembrane region" description="Helical" evidence="6">
    <location>
        <begin position="100"/>
        <end position="120"/>
    </location>
</feature>
<evidence type="ECO:0000313" key="7">
    <source>
        <dbReference type="EMBL" id="VFJ92810.1"/>
    </source>
</evidence>
<evidence type="ECO:0000256" key="1">
    <source>
        <dbReference type="ARBA" id="ARBA00004651"/>
    </source>
</evidence>
<keyword evidence="5 6" id="KW-0472">Membrane</keyword>
<dbReference type="Pfam" id="PF03899">
    <property type="entry name" value="ATP-synt_I"/>
    <property type="match status" value="1"/>
</dbReference>
<reference evidence="7" key="1">
    <citation type="submission" date="2019-02" db="EMBL/GenBank/DDBJ databases">
        <authorList>
            <person name="Gruber-Vodicka R. H."/>
            <person name="Seah K. B. B."/>
        </authorList>
    </citation>
    <scope>NUCLEOTIDE SEQUENCE</scope>
    <source>
        <strain evidence="7">BECK_M7</strain>
    </source>
</reference>
<proteinExistence type="predicted"/>